<evidence type="ECO:0000313" key="2">
    <source>
        <dbReference type="EMBL" id="BES99335.1"/>
    </source>
</evidence>
<protein>
    <submittedName>
        <fullName evidence="2">Uncharacterized protein</fullName>
    </submittedName>
</protein>
<organism evidence="2 3">
    <name type="scientific">Nesidiocoris tenuis</name>
    <dbReference type="NCBI Taxonomy" id="355587"/>
    <lineage>
        <taxon>Eukaryota</taxon>
        <taxon>Metazoa</taxon>
        <taxon>Ecdysozoa</taxon>
        <taxon>Arthropoda</taxon>
        <taxon>Hexapoda</taxon>
        <taxon>Insecta</taxon>
        <taxon>Pterygota</taxon>
        <taxon>Neoptera</taxon>
        <taxon>Paraneoptera</taxon>
        <taxon>Hemiptera</taxon>
        <taxon>Heteroptera</taxon>
        <taxon>Panheteroptera</taxon>
        <taxon>Cimicomorpha</taxon>
        <taxon>Miridae</taxon>
        <taxon>Dicyphina</taxon>
        <taxon>Nesidiocoris</taxon>
    </lineage>
</organism>
<proteinExistence type="predicted"/>
<dbReference type="Proteomes" id="UP001307889">
    <property type="component" value="Chromosome 10"/>
</dbReference>
<gene>
    <name evidence="2" type="ORF">NTJ_12152</name>
</gene>
<sequence length="102" mass="11954">MKTKVHQKDTRANNNKYFALASPRSTTQTRKNEIEEWLTHARWPREIALDELPNLDDDADDKTGQGENTGKAVKSKEHPPATFRKIYKSHIERFYLMENILK</sequence>
<reference evidence="2 3" key="1">
    <citation type="submission" date="2023-09" db="EMBL/GenBank/DDBJ databases">
        <title>Nesidiocoris tenuis whole genome shotgun sequence.</title>
        <authorList>
            <person name="Shibata T."/>
            <person name="Shimoda M."/>
            <person name="Kobayashi T."/>
            <person name="Uehara T."/>
        </authorList>
    </citation>
    <scope>NUCLEOTIDE SEQUENCE [LARGE SCALE GENOMIC DNA]</scope>
    <source>
        <strain evidence="2 3">Japan</strain>
    </source>
</reference>
<feature type="region of interest" description="Disordered" evidence="1">
    <location>
        <begin position="49"/>
        <end position="81"/>
    </location>
</feature>
<name>A0ABN7B4J5_9HEMI</name>
<evidence type="ECO:0000256" key="1">
    <source>
        <dbReference type="SAM" id="MobiDB-lite"/>
    </source>
</evidence>
<accession>A0ABN7B4J5</accession>
<feature type="compositionally biased region" description="Basic and acidic residues" evidence="1">
    <location>
        <begin position="1"/>
        <end position="11"/>
    </location>
</feature>
<dbReference type="EMBL" id="AP028918">
    <property type="protein sequence ID" value="BES99335.1"/>
    <property type="molecule type" value="Genomic_DNA"/>
</dbReference>
<evidence type="ECO:0000313" key="3">
    <source>
        <dbReference type="Proteomes" id="UP001307889"/>
    </source>
</evidence>
<feature type="region of interest" description="Disordered" evidence="1">
    <location>
        <begin position="1"/>
        <end position="31"/>
    </location>
</feature>
<keyword evidence="3" id="KW-1185">Reference proteome</keyword>